<dbReference type="EMBL" id="KN831148">
    <property type="protein sequence ID" value="KIK72171.1"/>
    <property type="molecule type" value="Genomic_DNA"/>
</dbReference>
<reference evidence="3" key="2">
    <citation type="submission" date="2015-01" db="EMBL/GenBank/DDBJ databases">
        <title>Evolutionary Origins and Diversification of the Mycorrhizal Mutualists.</title>
        <authorList>
            <consortium name="DOE Joint Genome Institute"/>
            <consortium name="Mycorrhizal Genomics Consortium"/>
            <person name="Kohler A."/>
            <person name="Kuo A."/>
            <person name="Nagy L.G."/>
            <person name="Floudas D."/>
            <person name="Copeland A."/>
            <person name="Barry K.W."/>
            <person name="Cichocki N."/>
            <person name="Veneault-Fourrey C."/>
            <person name="LaButti K."/>
            <person name="Lindquist E.A."/>
            <person name="Lipzen A."/>
            <person name="Lundell T."/>
            <person name="Morin E."/>
            <person name="Murat C."/>
            <person name="Riley R."/>
            <person name="Ohm R."/>
            <person name="Sun H."/>
            <person name="Tunlid A."/>
            <person name="Henrissat B."/>
            <person name="Grigoriev I.V."/>
            <person name="Hibbett D.S."/>
            <person name="Martin F."/>
        </authorList>
    </citation>
    <scope>NUCLEOTIDE SEQUENCE [LARGE SCALE GENOMIC DNA]</scope>
    <source>
        <strain evidence="3">Ve08.2h10</strain>
    </source>
</reference>
<protein>
    <submittedName>
        <fullName evidence="2">Uncharacterized protein</fullName>
    </submittedName>
</protein>
<organism evidence="2 3">
    <name type="scientific">Paxillus rubicundulus Ve08.2h10</name>
    <dbReference type="NCBI Taxonomy" id="930991"/>
    <lineage>
        <taxon>Eukaryota</taxon>
        <taxon>Fungi</taxon>
        <taxon>Dikarya</taxon>
        <taxon>Basidiomycota</taxon>
        <taxon>Agaricomycotina</taxon>
        <taxon>Agaricomycetes</taxon>
        <taxon>Agaricomycetidae</taxon>
        <taxon>Boletales</taxon>
        <taxon>Paxilineae</taxon>
        <taxon>Paxillaceae</taxon>
        <taxon>Paxillus</taxon>
    </lineage>
</organism>
<keyword evidence="3" id="KW-1185">Reference proteome</keyword>
<dbReference type="Proteomes" id="UP000054538">
    <property type="component" value="Unassembled WGS sequence"/>
</dbReference>
<feature type="region of interest" description="Disordered" evidence="1">
    <location>
        <begin position="110"/>
        <end position="215"/>
    </location>
</feature>
<dbReference type="HOGENOM" id="CLU_040073_2_0_1"/>
<feature type="compositionally biased region" description="Polar residues" evidence="1">
    <location>
        <begin position="138"/>
        <end position="148"/>
    </location>
</feature>
<evidence type="ECO:0000313" key="2">
    <source>
        <dbReference type="EMBL" id="KIK72171.1"/>
    </source>
</evidence>
<evidence type="ECO:0000313" key="3">
    <source>
        <dbReference type="Proteomes" id="UP000054538"/>
    </source>
</evidence>
<evidence type="ECO:0000256" key="1">
    <source>
        <dbReference type="SAM" id="MobiDB-lite"/>
    </source>
</evidence>
<sequence>MEARILGLWGQSWEGQLQGETWGLNLGEKAKETIEDWIPLLDEFQPEASTSLKLTATRALPEPPSPQPFSNACDCCIRQTKDCTRRFKQGIPTGACTPCWQAKFTWNLSRPTKQPREELRAPIQALEPPKAPFPGPSQGPTRRSSWVTSKAPVTPSKQAPSLGPGPLTSKKAKVSVSKSRPKTPSVTQKAKFGIDVRPTQTDSIKVHHPLAGPPP</sequence>
<dbReference type="AlphaFoldDB" id="A0A0D0CNC0"/>
<gene>
    <name evidence="2" type="ORF">PAXRUDRAFT_22309</name>
</gene>
<name>A0A0D0CNC0_9AGAM</name>
<reference evidence="2 3" key="1">
    <citation type="submission" date="2014-04" db="EMBL/GenBank/DDBJ databases">
        <authorList>
            <consortium name="DOE Joint Genome Institute"/>
            <person name="Kuo A."/>
            <person name="Kohler A."/>
            <person name="Jargeat P."/>
            <person name="Nagy L.G."/>
            <person name="Floudas D."/>
            <person name="Copeland A."/>
            <person name="Barry K.W."/>
            <person name="Cichocki N."/>
            <person name="Veneault-Fourrey C."/>
            <person name="LaButti K."/>
            <person name="Lindquist E.A."/>
            <person name="Lipzen A."/>
            <person name="Lundell T."/>
            <person name="Morin E."/>
            <person name="Murat C."/>
            <person name="Sun H."/>
            <person name="Tunlid A."/>
            <person name="Henrissat B."/>
            <person name="Grigoriev I.V."/>
            <person name="Hibbett D.S."/>
            <person name="Martin F."/>
            <person name="Nordberg H.P."/>
            <person name="Cantor M.N."/>
            <person name="Hua S.X."/>
        </authorList>
    </citation>
    <scope>NUCLEOTIDE SEQUENCE [LARGE SCALE GENOMIC DNA]</scope>
    <source>
        <strain evidence="2 3">Ve08.2h10</strain>
    </source>
</reference>
<accession>A0A0D0CNC0</accession>
<proteinExistence type="predicted"/>
<dbReference type="InParanoid" id="A0A0D0CNC0"/>